<dbReference type="PANTHER" id="PTHR23301:SF107">
    <property type="entry name" value="LD20793P"/>
    <property type="match status" value="1"/>
</dbReference>
<dbReference type="Pfam" id="PF01607">
    <property type="entry name" value="CBM_14"/>
    <property type="match status" value="3"/>
</dbReference>
<evidence type="ECO:0000313" key="9">
    <source>
        <dbReference type="Proteomes" id="UP000827092"/>
    </source>
</evidence>
<protein>
    <recommendedName>
        <fullName evidence="7">Chitin-binding type-2 domain-containing protein</fullName>
    </recommendedName>
</protein>
<dbReference type="GO" id="GO:0005576">
    <property type="term" value="C:extracellular region"/>
    <property type="evidence" value="ECO:0007669"/>
    <property type="project" value="InterPro"/>
</dbReference>
<organism evidence="8 9">
    <name type="scientific">Oedothorax gibbosus</name>
    <dbReference type="NCBI Taxonomy" id="931172"/>
    <lineage>
        <taxon>Eukaryota</taxon>
        <taxon>Metazoa</taxon>
        <taxon>Ecdysozoa</taxon>
        <taxon>Arthropoda</taxon>
        <taxon>Chelicerata</taxon>
        <taxon>Arachnida</taxon>
        <taxon>Araneae</taxon>
        <taxon>Araneomorphae</taxon>
        <taxon>Entelegynae</taxon>
        <taxon>Araneoidea</taxon>
        <taxon>Linyphiidae</taxon>
        <taxon>Erigoninae</taxon>
        <taxon>Oedothorax</taxon>
    </lineage>
</organism>
<feature type="chain" id="PRO_5043865671" description="Chitin-binding type-2 domain-containing protein" evidence="6">
    <location>
        <begin position="19"/>
        <end position="215"/>
    </location>
</feature>
<feature type="signal peptide" evidence="6">
    <location>
        <begin position="1"/>
        <end position="18"/>
    </location>
</feature>
<evidence type="ECO:0000256" key="4">
    <source>
        <dbReference type="ARBA" id="ARBA00023157"/>
    </source>
</evidence>
<name>A0AAV6UVR5_9ARAC</name>
<feature type="domain" description="Chitin-binding type-2" evidence="7">
    <location>
        <begin position="147"/>
        <end position="213"/>
    </location>
</feature>
<evidence type="ECO:0000256" key="1">
    <source>
        <dbReference type="ARBA" id="ARBA00022669"/>
    </source>
</evidence>
<sequence>MIAVTCATLLLIACAVSGQDCPEEGVFGWAHETACDEYYKCENGTFSQERCPNGLVFDEKEAAVHDLCTWNWKVDCGKKTQEPPISSPGCPYQFGIFPSESCTQYIRCAWGEANVTDCEEGLAYQEETHTCVWPDEVAGCDSEAIVGFRCPTHATGLSAKFYPFPRYPHPHDCQKLIVCVGEKPRLLNCGYGSAFNPHTYTCDSIDNVPECHGRF</sequence>
<dbReference type="SUPFAM" id="SSF57625">
    <property type="entry name" value="Invertebrate chitin-binding proteins"/>
    <property type="match status" value="3"/>
</dbReference>
<keyword evidence="3" id="KW-0677">Repeat</keyword>
<dbReference type="GO" id="GO:0008061">
    <property type="term" value="F:chitin binding"/>
    <property type="evidence" value="ECO:0007669"/>
    <property type="project" value="UniProtKB-KW"/>
</dbReference>
<evidence type="ECO:0000256" key="3">
    <source>
        <dbReference type="ARBA" id="ARBA00022737"/>
    </source>
</evidence>
<keyword evidence="9" id="KW-1185">Reference proteome</keyword>
<dbReference type="InterPro" id="IPR051940">
    <property type="entry name" value="Chitin_bind-dev_reg"/>
</dbReference>
<gene>
    <name evidence="8" type="ORF">JTE90_012112</name>
</gene>
<dbReference type="AlphaFoldDB" id="A0AAV6UVR5"/>
<comment type="caution">
    <text evidence="8">The sequence shown here is derived from an EMBL/GenBank/DDBJ whole genome shotgun (WGS) entry which is preliminary data.</text>
</comment>
<keyword evidence="5" id="KW-0325">Glycoprotein</keyword>
<dbReference type="EMBL" id="JAFNEN010000244">
    <property type="protein sequence ID" value="KAG8188279.1"/>
    <property type="molecule type" value="Genomic_DNA"/>
</dbReference>
<dbReference type="InterPro" id="IPR036508">
    <property type="entry name" value="Chitin-bd_dom_sf"/>
</dbReference>
<evidence type="ECO:0000259" key="7">
    <source>
        <dbReference type="PROSITE" id="PS50940"/>
    </source>
</evidence>
<keyword evidence="1" id="KW-0147">Chitin-binding</keyword>
<evidence type="ECO:0000256" key="2">
    <source>
        <dbReference type="ARBA" id="ARBA00022729"/>
    </source>
</evidence>
<keyword evidence="2 6" id="KW-0732">Signal</keyword>
<keyword evidence="4" id="KW-1015">Disulfide bond</keyword>
<dbReference type="PANTHER" id="PTHR23301">
    <property type="entry name" value="CHITIN BINDING PERITROPHIN-A"/>
    <property type="match status" value="1"/>
</dbReference>
<dbReference type="SMART" id="SM00494">
    <property type="entry name" value="ChtBD2"/>
    <property type="match status" value="3"/>
</dbReference>
<evidence type="ECO:0000256" key="5">
    <source>
        <dbReference type="ARBA" id="ARBA00023180"/>
    </source>
</evidence>
<evidence type="ECO:0000256" key="6">
    <source>
        <dbReference type="SAM" id="SignalP"/>
    </source>
</evidence>
<dbReference type="PROSITE" id="PS50940">
    <property type="entry name" value="CHIT_BIND_II"/>
    <property type="match status" value="3"/>
</dbReference>
<proteinExistence type="predicted"/>
<accession>A0AAV6UVR5</accession>
<dbReference type="Proteomes" id="UP000827092">
    <property type="component" value="Unassembled WGS sequence"/>
</dbReference>
<feature type="domain" description="Chitin-binding type-2" evidence="7">
    <location>
        <begin position="18"/>
        <end position="78"/>
    </location>
</feature>
<dbReference type="InterPro" id="IPR002557">
    <property type="entry name" value="Chitin-bd_dom"/>
</dbReference>
<feature type="domain" description="Chitin-binding type-2" evidence="7">
    <location>
        <begin position="87"/>
        <end position="142"/>
    </location>
</feature>
<dbReference type="Gene3D" id="2.170.140.10">
    <property type="entry name" value="Chitin binding domain"/>
    <property type="match status" value="3"/>
</dbReference>
<evidence type="ECO:0000313" key="8">
    <source>
        <dbReference type="EMBL" id="KAG8188279.1"/>
    </source>
</evidence>
<reference evidence="8 9" key="1">
    <citation type="journal article" date="2022" name="Nat. Ecol. Evol.">
        <title>A masculinizing supergene underlies an exaggerated male reproductive morph in a spider.</title>
        <authorList>
            <person name="Hendrickx F."/>
            <person name="De Corte Z."/>
            <person name="Sonet G."/>
            <person name="Van Belleghem S.M."/>
            <person name="Kostlbacher S."/>
            <person name="Vangestel C."/>
        </authorList>
    </citation>
    <scope>NUCLEOTIDE SEQUENCE [LARGE SCALE GENOMIC DNA]</scope>
    <source>
        <strain evidence="8">W744_W776</strain>
    </source>
</reference>